<dbReference type="Proteomes" id="UP000694548">
    <property type="component" value="Chromosome sgr01"/>
</dbReference>
<evidence type="ECO:0000313" key="1">
    <source>
        <dbReference type="Ensembl" id="ENSNFUP00015000569.1"/>
    </source>
</evidence>
<reference evidence="1" key="2">
    <citation type="submission" date="2025-08" db="UniProtKB">
        <authorList>
            <consortium name="Ensembl"/>
        </authorList>
    </citation>
    <scope>IDENTIFICATION</scope>
</reference>
<organism evidence="1 2">
    <name type="scientific">Nothobranchius furzeri</name>
    <name type="common">Turquoise killifish</name>
    <dbReference type="NCBI Taxonomy" id="105023"/>
    <lineage>
        <taxon>Eukaryota</taxon>
        <taxon>Metazoa</taxon>
        <taxon>Chordata</taxon>
        <taxon>Craniata</taxon>
        <taxon>Vertebrata</taxon>
        <taxon>Euteleostomi</taxon>
        <taxon>Actinopterygii</taxon>
        <taxon>Neopterygii</taxon>
        <taxon>Teleostei</taxon>
        <taxon>Neoteleostei</taxon>
        <taxon>Acanthomorphata</taxon>
        <taxon>Ovalentaria</taxon>
        <taxon>Atherinomorphae</taxon>
        <taxon>Cyprinodontiformes</taxon>
        <taxon>Nothobranchiidae</taxon>
        <taxon>Nothobranchius</taxon>
    </lineage>
</organism>
<evidence type="ECO:0000313" key="2">
    <source>
        <dbReference type="Proteomes" id="UP000694548"/>
    </source>
</evidence>
<protein>
    <submittedName>
        <fullName evidence="1">Uncharacterized protein</fullName>
    </submittedName>
</protein>
<keyword evidence="2" id="KW-1185">Reference proteome</keyword>
<reference evidence="1" key="3">
    <citation type="submission" date="2025-09" db="UniProtKB">
        <authorList>
            <consortium name="Ensembl"/>
        </authorList>
    </citation>
    <scope>IDENTIFICATION</scope>
</reference>
<accession>A0A8C6K6T7</accession>
<name>A0A8C6K6T7_NOTFU</name>
<proteinExistence type="predicted"/>
<dbReference type="Ensembl" id="ENSNFUT00015000642.1">
    <property type="protein sequence ID" value="ENSNFUP00015000569.1"/>
    <property type="gene ID" value="ENSNFUG00015000388.1"/>
</dbReference>
<reference evidence="1" key="1">
    <citation type="submission" date="2014-08" db="EMBL/GenBank/DDBJ databases">
        <authorList>
            <person name="Senf B."/>
            <person name="Petzold A."/>
            <person name="Downie B.R."/>
            <person name="Koch P."/>
            <person name="Platzer M."/>
        </authorList>
    </citation>
    <scope>NUCLEOTIDE SEQUENCE [LARGE SCALE GENOMIC DNA]</scope>
    <source>
        <strain evidence="1">GRZ</strain>
    </source>
</reference>
<dbReference type="AlphaFoldDB" id="A0A8C6K6T7"/>
<sequence>MDDELDEFIRRHKLRVAADKARLEEPPYLEIKVQLGCSLLKHLTLHLSIKTLF</sequence>